<dbReference type="InterPro" id="IPR036410">
    <property type="entry name" value="HSP_DnaJ_Cys-rich_dom_sf"/>
</dbReference>
<feature type="compositionally biased region" description="Basic and acidic residues" evidence="11">
    <location>
        <begin position="8"/>
        <end position="24"/>
    </location>
</feature>
<feature type="domain" description="J" evidence="12">
    <location>
        <begin position="213"/>
        <end position="277"/>
    </location>
</feature>
<dbReference type="PROSITE" id="PS50076">
    <property type="entry name" value="DNAJ_2"/>
    <property type="match status" value="1"/>
</dbReference>
<comment type="subcellular location">
    <subcellularLocation>
        <location evidence="1">Mitochondrion</location>
    </subcellularLocation>
</comment>
<evidence type="ECO:0000256" key="2">
    <source>
        <dbReference type="ARBA" id="ARBA00022723"/>
    </source>
</evidence>
<evidence type="ECO:0000259" key="13">
    <source>
        <dbReference type="PROSITE" id="PS51188"/>
    </source>
</evidence>
<dbReference type="CDD" id="cd10747">
    <property type="entry name" value="DnaJ_C"/>
    <property type="match status" value="1"/>
</dbReference>
<dbReference type="InterPro" id="IPR012724">
    <property type="entry name" value="DnaJ"/>
</dbReference>
<dbReference type="HAMAP" id="MF_01152">
    <property type="entry name" value="DnaJ"/>
    <property type="match status" value="1"/>
</dbReference>
<dbReference type="InterPro" id="IPR001305">
    <property type="entry name" value="HSP_DnaJ_Cys-rich_dom"/>
</dbReference>
<dbReference type="GO" id="GO:0042026">
    <property type="term" value="P:protein refolding"/>
    <property type="evidence" value="ECO:0007669"/>
    <property type="project" value="TreeGrafter"/>
</dbReference>
<evidence type="ECO:0000256" key="3">
    <source>
        <dbReference type="ARBA" id="ARBA00022737"/>
    </source>
</evidence>
<dbReference type="SMART" id="SM00271">
    <property type="entry name" value="DnaJ"/>
    <property type="match status" value="1"/>
</dbReference>
<feature type="compositionally biased region" description="Basic and acidic residues" evidence="11">
    <location>
        <begin position="662"/>
        <end position="671"/>
    </location>
</feature>
<dbReference type="CDD" id="cd06257">
    <property type="entry name" value="DnaJ"/>
    <property type="match status" value="1"/>
</dbReference>
<dbReference type="Proteomes" id="UP001161017">
    <property type="component" value="Unassembled WGS sequence"/>
</dbReference>
<comment type="caution">
    <text evidence="14">The sequence shown here is derived from an EMBL/GenBank/DDBJ whole genome shotgun (WGS) entry which is preliminary data.</text>
</comment>
<dbReference type="EMBL" id="JAPUFD010000008">
    <property type="protein sequence ID" value="MDI1488795.1"/>
    <property type="molecule type" value="Genomic_DNA"/>
</dbReference>
<dbReference type="PANTHER" id="PTHR43096">
    <property type="entry name" value="DNAJ HOMOLOG 1, MITOCHONDRIAL-RELATED"/>
    <property type="match status" value="1"/>
</dbReference>
<evidence type="ECO:0000256" key="8">
    <source>
        <dbReference type="ARBA" id="ARBA00023186"/>
    </source>
</evidence>
<dbReference type="Pfam" id="PF00226">
    <property type="entry name" value="DnaJ"/>
    <property type="match status" value="1"/>
</dbReference>
<evidence type="ECO:0000259" key="12">
    <source>
        <dbReference type="PROSITE" id="PS50076"/>
    </source>
</evidence>
<feature type="compositionally biased region" description="Basic and acidic residues" evidence="11">
    <location>
        <begin position="623"/>
        <end position="653"/>
    </location>
</feature>
<evidence type="ECO:0000256" key="10">
    <source>
        <dbReference type="PROSITE-ProRule" id="PRU00546"/>
    </source>
</evidence>
<feature type="region of interest" description="Disordered" evidence="11">
    <location>
        <begin position="1"/>
        <end position="53"/>
    </location>
</feature>
<keyword evidence="6" id="KW-0809">Transit peptide</keyword>
<dbReference type="GO" id="GO:0031072">
    <property type="term" value="F:heat shock protein binding"/>
    <property type="evidence" value="ECO:0007669"/>
    <property type="project" value="InterPro"/>
</dbReference>
<evidence type="ECO:0000313" key="15">
    <source>
        <dbReference type="Proteomes" id="UP001161017"/>
    </source>
</evidence>
<dbReference type="InterPro" id="IPR008971">
    <property type="entry name" value="HSP40/DnaJ_pept-bd"/>
</dbReference>
<dbReference type="FunFam" id="1.10.287.110:FF:000053">
    <property type="entry name" value="Putative Mitochondrial DnaJ chaperone"/>
    <property type="match status" value="1"/>
</dbReference>
<dbReference type="Pfam" id="PF01556">
    <property type="entry name" value="DnaJ_C"/>
    <property type="match status" value="1"/>
</dbReference>
<keyword evidence="2 10" id="KW-0479">Metal-binding</keyword>
<reference evidence="14" key="1">
    <citation type="journal article" date="2023" name="Genome Biol. Evol.">
        <title>First Whole Genome Sequence and Flow Cytometry Genome Size Data for the Lichen-Forming Fungus Ramalina farinacea (Ascomycota).</title>
        <authorList>
            <person name="Llewellyn T."/>
            <person name="Mian S."/>
            <person name="Hill R."/>
            <person name="Leitch I.J."/>
            <person name="Gaya E."/>
        </authorList>
    </citation>
    <scope>NUCLEOTIDE SEQUENCE</scope>
    <source>
        <strain evidence="14">LIQ254RAFAR</strain>
    </source>
</reference>
<dbReference type="Pfam" id="PF00684">
    <property type="entry name" value="DnaJ_CXXCXGXG"/>
    <property type="match status" value="1"/>
</dbReference>
<dbReference type="CDD" id="cd10719">
    <property type="entry name" value="DnaJ_zf"/>
    <property type="match status" value="1"/>
</dbReference>
<keyword evidence="3" id="KW-0677">Repeat</keyword>
<evidence type="ECO:0000256" key="6">
    <source>
        <dbReference type="ARBA" id="ARBA00022946"/>
    </source>
</evidence>
<keyword evidence="8" id="KW-0143">Chaperone</keyword>
<dbReference type="Gene3D" id="1.10.287.110">
    <property type="entry name" value="DnaJ domain"/>
    <property type="match status" value="1"/>
</dbReference>
<dbReference type="AlphaFoldDB" id="A0AA43QR20"/>
<dbReference type="InterPro" id="IPR002939">
    <property type="entry name" value="DnaJ_C"/>
</dbReference>
<name>A0AA43QR20_9LECA</name>
<evidence type="ECO:0000256" key="1">
    <source>
        <dbReference type="ARBA" id="ARBA00004173"/>
    </source>
</evidence>
<evidence type="ECO:0000313" key="14">
    <source>
        <dbReference type="EMBL" id="MDI1488795.1"/>
    </source>
</evidence>
<dbReference type="PROSITE" id="PS51188">
    <property type="entry name" value="ZF_CR"/>
    <property type="match status" value="1"/>
</dbReference>
<evidence type="ECO:0000256" key="7">
    <source>
        <dbReference type="ARBA" id="ARBA00023128"/>
    </source>
</evidence>
<dbReference type="Gene3D" id="2.60.260.20">
    <property type="entry name" value="Urease metallochaperone UreE, N-terminal domain"/>
    <property type="match status" value="2"/>
</dbReference>
<dbReference type="SUPFAM" id="SSF49493">
    <property type="entry name" value="HSP40/DnaJ peptide-binding domain"/>
    <property type="match status" value="2"/>
</dbReference>
<proteinExistence type="inferred from homology"/>
<evidence type="ECO:0000256" key="11">
    <source>
        <dbReference type="SAM" id="MobiDB-lite"/>
    </source>
</evidence>
<keyword evidence="7" id="KW-0496">Mitochondrion</keyword>
<dbReference type="SUPFAM" id="SSF46565">
    <property type="entry name" value="Chaperone J-domain"/>
    <property type="match status" value="1"/>
</dbReference>
<dbReference type="GO" id="GO:0009408">
    <property type="term" value="P:response to heat"/>
    <property type="evidence" value="ECO:0007669"/>
    <property type="project" value="InterPro"/>
</dbReference>
<feature type="zinc finger region" description="CR-type" evidence="10">
    <location>
        <begin position="363"/>
        <end position="444"/>
    </location>
</feature>
<sequence length="671" mass="71375">MPPQRTRYNADESRPDTLLTRERGFPLGGVGLPSKSKRNGNQFLGGSTLKDGGNAVQAAVSSSEAQTGASKMDWPDIDSSVLHAYRYALHLDTPPAFAHSRNERLLSQPGIGQMSPTMARPQSRRRIGKDELAIKVRKDFNAAIIHEQEIITSMLYAIQNRGIAPSESPRKDLVYGRLAAGVESGYRDLQMLADNIQNHHQGAEGPRILATKDPYQVLGVDRNAPSSEIKKAYYSLAKKYHPDTNKTATAKDRFSEAQSAYELLTDSKKKEAWDQYGAAAFDQGGGFDPGAAGGSGAGGPFGGQGGFGGFNADIKFEDLFGAFTGGGRRGRGPRTSPFQQEEILVGQNIEVQTDISFMDAAKGTNKDIYITPLIKCKTCHGKGLKKGHERTECKKCGGSGTRVHFVQAGFQMASTCDTCSGTGVVVPRGGECSTCSGQGVVRERKIVNVDIPGGVEDGMRLRVSGEGDAAATGTSTNSKIQSTNGDLYVFIRVAADSKFSRSGADVLYTASIPLTTATLGGEIRVPTLDGEVKLKVGTGTSTGDKVTLSGMGMPKIGGRRNALGDLRVEFKVALPKFLSANQRTILEMLADELGDTTAKRVMNVATSRPPNAPQDAAATAQPDTHKNEGFLKSAWHELTHQHDDGTSAEKGGENGEASSQADEPKKAAGSA</sequence>
<keyword evidence="4 10" id="KW-0863">Zinc-finger</keyword>
<evidence type="ECO:0000256" key="4">
    <source>
        <dbReference type="ARBA" id="ARBA00022771"/>
    </source>
</evidence>
<dbReference type="InterPro" id="IPR001623">
    <property type="entry name" value="DnaJ_domain"/>
</dbReference>
<dbReference type="GO" id="GO:0051082">
    <property type="term" value="F:unfolded protein binding"/>
    <property type="evidence" value="ECO:0007669"/>
    <property type="project" value="InterPro"/>
</dbReference>
<feature type="domain" description="CR-type" evidence="13">
    <location>
        <begin position="363"/>
        <end position="444"/>
    </location>
</feature>
<dbReference type="PRINTS" id="PR00625">
    <property type="entry name" value="JDOMAIN"/>
</dbReference>
<dbReference type="FunFam" id="2.60.260.20:FF:000005">
    <property type="entry name" value="Chaperone protein dnaJ 1, mitochondrial"/>
    <property type="match status" value="1"/>
</dbReference>
<accession>A0AA43QR20</accession>
<dbReference type="InterPro" id="IPR036869">
    <property type="entry name" value="J_dom_sf"/>
</dbReference>
<feature type="compositionally biased region" description="Low complexity" evidence="11">
    <location>
        <begin position="613"/>
        <end position="622"/>
    </location>
</feature>
<keyword evidence="5 10" id="KW-0862">Zinc</keyword>
<dbReference type="FunFam" id="2.10.230.10:FF:000001">
    <property type="entry name" value="DnaJ subfamily A member 2"/>
    <property type="match status" value="1"/>
</dbReference>
<keyword evidence="15" id="KW-1185">Reference proteome</keyword>
<evidence type="ECO:0000256" key="9">
    <source>
        <dbReference type="ARBA" id="ARBA00072890"/>
    </source>
</evidence>
<feature type="region of interest" description="Disordered" evidence="11">
    <location>
        <begin position="606"/>
        <end position="671"/>
    </location>
</feature>
<dbReference type="GO" id="GO:0008270">
    <property type="term" value="F:zinc ion binding"/>
    <property type="evidence" value="ECO:0007669"/>
    <property type="project" value="UniProtKB-KW"/>
</dbReference>
<dbReference type="PANTHER" id="PTHR43096:SF52">
    <property type="entry name" value="DNAJ HOMOLOG 1, MITOCHONDRIAL-RELATED"/>
    <property type="match status" value="1"/>
</dbReference>
<gene>
    <name evidence="14" type="primary">MDJ1</name>
    <name evidence="14" type="ORF">OHK93_008071</name>
</gene>
<dbReference type="SUPFAM" id="SSF57938">
    <property type="entry name" value="DnaJ/Hsp40 cysteine-rich domain"/>
    <property type="match status" value="1"/>
</dbReference>
<dbReference type="Gene3D" id="2.10.230.10">
    <property type="entry name" value="Heat shock protein DnaJ, cysteine-rich domain"/>
    <property type="match status" value="1"/>
</dbReference>
<protein>
    <recommendedName>
        <fullName evidence="9">DnaJ homolog 1, mitochondrial</fullName>
    </recommendedName>
</protein>
<dbReference type="GO" id="GO:0005524">
    <property type="term" value="F:ATP binding"/>
    <property type="evidence" value="ECO:0007669"/>
    <property type="project" value="InterPro"/>
</dbReference>
<organism evidence="14 15">
    <name type="scientific">Ramalina farinacea</name>
    <dbReference type="NCBI Taxonomy" id="258253"/>
    <lineage>
        <taxon>Eukaryota</taxon>
        <taxon>Fungi</taxon>
        <taxon>Dikarya</taxon>
        <taxon>Ascomycota</taxon>
        <taxon>Pezizomycotina</taxon>
        <taxon>Lecanoromycetes</taxon>
        <taxon>OSLEUM clade</taxon>
        <taxon>Lecanoromycetidae</taxon>
        <taxon>Lecanorales</taxon>
        <taxon>Lecanorineae</taxon>
        <taxon>Ramalinaceae</taxon>
        <taxon>Ramalina</taxon>
    </lineage>
</organism>
<dbReference type="GO" id="GO:0005739">
    <property type="term" value="C:mitochondrion"/>
    <property type="evidence" value="ECO:0007669"/>
    <property type="project" value="UniProtKB-SubCell"/>
</dbReference>
<evidence type="ECO:0000256" key="5">
    <source>
        <dbReference type="ARBA" id="ARBA00022833"/>
    </source>
</evidence>